<dbReference type="InterPro" id="IPR008909">
    <property type="entry name" value="DALR_anticod-bd"/>
</dbReference>
<dbReference type="HAMAP" id="MF_00255">
    <property type="entry name" value="Gly_tRNA_synth_beta"/>
    <property type="match status" value="1"/>
</dbReference>
<evidence type="ECO:0000256" key="9">
    <source>
        <dbReference type="ARBA" id="ARBA00047937"/>
    </source>
</evidence>
<evidence type="ECO:0000256" key="4">
    <source>
        <dbReference type="ARBA" id="ARBA00022598"/>
    </source>
</evidence>
<dbReference type="PANTHER" id="PTHR30075">
    <property type="entry name" value="GLYCYL-TRNA SYNTHETASE"/>
    <property type="match status" value="1"/>
</dbReference>
<reference evidence="12 13" key="1">
    <citation type="submission" date="2023-02" db="EMBL/GenBank/DDBJ databases">
        <title>Oceanobacillus kimchii IFOP_LL358 isolated form Alexandrium catenella lab strain.</title>
        <authorList>
            <person name="Gajardo G."/>
            <person name="Ueki S."/>
            <person name="Maruyama F."/>
        </authorList>
    </citation>
    <scope>NUCLEOTIDE SEQUENCE [LARGE SCALE GENOMIC DNA]</scope>
    <source>
        <strain evidence="12 13">IFOP_LL358</strain>
    </source>
</reference>
<keyword evidence="13" id="KW-1185">Reference proteome</keyword>
<dbReference type="PANTHER" id="PTHR30075:SF2">
    <property type="entry name" value="GLYCINE--TRNA LIGASE, CHLOROPLASTIC_MITOCHONDRIAL 2"/>
    <property type="match status" value="1"/>
</dbReference>
<evidence type="ECO:0000313" key="13">
    <source>
        <dbReference type="Proteomes" id="UP001275436"/>
    </source>
</evidence>
<evidence type="ECO:0000256" key="2">
    <source>
        <dbReference type="ARBA" id="ARBA00008226"/>
    </source>
</evidence>
<dbReference type="GO" id="GO:0016874">
    <property type="term" value="F:ligase activity"/>
    <property type="evidence" value="ECO:0007669"/>
    <property type="project" value="UniProtKB-KW"/>
</dbReference>
<evidence type="ECO:0000256" key="5">
    <source>
        <dbReference type="ARBA" id="ARBA00022741"/>
    </source>
</evidence>
<dbReference type="RefSeq" id="WP_069685246.1">
    <property type="nucleotide sequence ID" value="NZ_BSKO01000001.1"/>
</dbReference>
<evidence type="ECO:0000256" key="3">
    <source>
        <dbReference type="ARBA" id="ARBA00022490"/>
    </source>
</evidence>
<dbReference type="EMBL" id="BSKO01000001">
    <property type="protein sequence ID" value="GLO66604.1"/>
    <property type="molecule type" value="Genomic_DNA"/>
</dbReference>
<dbReference type="InterPro" id="IPR006194">
    <property type="entry name" value="Gly-tRNA-synth_heterodimer"/>
</dbReference>
<keyword evidence="4 10" id="KW-0436">Ligase</keyword>
<evidence type="ECO:0000256" key="6">
    <source>
        <dbReference type="ARBA" id="ARBA00022840"/>
    </source>
</evidence>
<comment type="similarity">
    <text evidence="2 10">Belongs to the class-II aminoacyl-tRNA synthetase family.</text>
</comment>
<name>A0ABQ5TLY7_9BACI</name>
<protein>
    <recommendedName>
        <fullName evidence="10">Glycine--tRNA ligase beta subunit</fullName>
        <ecNumber evidence="10">6.1.1.14</ecNumber>
    </recommendedName>
    <alternativeName>
        <fullName evidence="10">Glycyl-tRNA synthetase beta subunit</fullName>
        <shortName evidence="10">GlyRS</shortName>
    </alternativeName>
</protein>
<comment type="catalytic activity">
    <reaction evidence="9 10">
        <text>tRNA(Gly) + glycine + ATP = glycyl-tRNA(Gly) + AMP + diphosphate</text>
        <dbReference type="Rhea" id="RHEA:16013"/>
        <dbReference type="Rhea" id="RHEA-COMP:9664"/>
        <dbReference type="Rhea" id="RHEA-COMP:9683"/>
        <dbReference type="ChEBI" id="CHEBI:30616"/>
        <dbReference type="ChEBI" id="CHEBI:33019"/>
        <dbReference type="ChEBI" id="CHEBI:57305"/>
        <dbReference type="ChEBI" id="CHEBI:78442"/>
        <dbReference type="ChEBI" id="CHEBI:78522"/>
        <dbReference type="ChEBI" id="CHEBI:456215"/>
        <dbReference type="EC" id="6.1.1.14"/>
    </reaction>
</comment>
<comment type="subcellular location">
    <subcellularLocation>
        <location evidence="1 10">Cytoplasm</location>
    </subcellularLocation>
</comment>
<dbReference type="EC" id="6.1.1.14" evidence="10"/>
<dbReference type="Proteomes" id="UP001275436">
    <property type="component" value="Unassembled WGS sequence"/>
</dbReference>
<keyword evidence="5 10" id="KW-0547">Nucleotide-binding</keyword>
<dbReference type="Pfam" id="PF02092">
    <property type="entry name" value="tRNA_synt_2f"/>
    <property type="match status" value="1"/>
</dbReference>
<dbReference type="SMART" id="SM00836">
    <property type="entry name" value="DALR_1"/>
    <property type="match status" value="1"/>
</dbReference>
<dbReference type="InterPro" id="IPR015944">
    <property type="entry name" value="Gly-tRNA-synth_bsu"/>
</dbReference>
<dbReference type="PRINTS" id="PR01045">
    <property type="entry name" value="TRNASYNTHGB"/>
</dbReference>
<keyword evidence="7 10" id="KW-0648">Protein biosynthesis</keyword>
<evidence type="ECO:0000259" key="11">
    <source>
        <dbReference type="SMART" id="SM00836"/>
    </source>
</evidence>
<dbReference type="NCBIfam" id="TIGR00211">
    <property type="entry name" value="glyS"/>
    <property type="match status" value="1"/>
</dbReference>
<feature type="domain" description="DALR anticodon binding" evidence="11">
    <location>
        <begin position="579"/>
        <end position="692"/>
    </location>
</feature>
<evidence type="ECO:0000256" key="10">
    <source>
        <dbReference type="HAMAP-Rule" id="MF_00255"/>
    </source>
</evidence>
<organism evidence="12 13">
    <name type="scientific">Oceanobacillus kimchii</name>
    <dbReference type="NCBI Taxonomy" id="746691"/>
    <lineage>
        <taxon>Bacteria</taxon>
        <taxon>Bacillati</taxon>
        <taxon>Bacillota</taxon>
        <taxon>Bacilli</taxon>
        <taxon>Bacillales</taxon>
        <taxon>Bacillaceae</taxon>
        <taxon>Oceanobacillus</taxon>
    </lineage>
</organism>
<comment type="subunit">
    <text evidence="10">Tetramer of two alpha and two beta subunits.</text>
</comment>
<dbReference type="InterPro" id="IPR009080">
    <property type="entry name" value="tRNAsynth_Ia_anticodon-bd"/>
</dbReference>
<evidence type="ECO:0000256" key="7">
    <source>
        <dbReference type="ARBA" id="ARBA00022917"/>
    </source>
</evidence>
<evidence type="ECO:0000256" key="1">
    <source>
        <dbReference type="ARBA" id="ARBA00004496"/>
    </source>
</evidence>
<comment type="caution">
    <text evidence="12">The sequence shown here is derived from an EMBL/GenBank/DDBJ whole genome shotgun (WGS) entry which is preliminary data.</text>
</comment>
<dbReference type="Pfam" id="PF05746">
    <property type="entry name" value="DALR_1"/>
    <property type="match status" value="1"/>
</dbReference>
<evidence type="ECO:0000256" key="8">
    <source>
        <dbReference type="ARBA" id="ARBA00023146"/>
    </source>
</evidence>
<dbReference type="PROSITE" id="PS50861">
    <property type="entry name" value="AA_TRNA_LIGASE_II_GLYAB"/>
    <property type="match status" value="1"/>
</dbReference>
<proteinExistence type="inferred from homology"/>
<dbReference type="Gene3D" id="1.10.730.10">
    <property type="entry name" value="Isoleucyl-tRNA Synthetase, Domain 1"/>
    <property type="match status" value="1"/>
</dbReference>
<keyword evidence="3 10" id="KW-0963">Cytoplasm</keyword>
<sequence length="692" mass="79348">MARDVLIEIGLEELPARFIDDAELQLYTKTKKWLEENRVSSDNVESYSTPRRLAVLVKNMAEKQTSIEEDVKGPALKIAKDEEGNWTKAAQGFTKGQGLSTDDIIVREVKGNSYIYVTKHIEGKSIQELLPEFKSIIESITFGKNMRWGNETIRYARPIRWLVAMYGDEVIPFEIAHVATNNITYGHRFLGEEVTLQQPAEYEKTLKDNYVIAKAKERETLIVEQLSNLEKEHGFEIPVDQELLEEVRNLVEYPTAFVGKFEEAYLEIPSEVLITSMKEHQRYFPVHKNGKLQPYFIGVRNGDDYHIETVSRGNEKVLRARLADAEFFYNEDRKQSIDFFQEKLTKVVFQEKLGTYSEKVKRMKQIADRISEKLSLAVDDRKKIERTAEISKFDLMTNMVNEFTELQGIIGEKYANHFGEDKATSQAIKEHYQPKHAKDDLPQSVIGSVVSVADKLDTIAGCIAVGLIPTGSQDPYGLRRQAAGILRILHNEKWNLTVEELIDIALEVFQASSVTISEKTTKELIEFFRLRTVYLMKDAGLEVDVIHAVTDQKIGNIFVSFDKAQELSGKRNDETFKPIQEALVRVLNLSNKVETNESISEEKLETESEKKLYARYLDVKEVYQNQLMHNETKLALATLAQLSAPIHSFFDNNMVMADDIKIRNNRLALIQALASLILPYADLRKIEWKQQF</sequence>
<gene>
    <name evidence="10 12" type="primary">glyS</name>
    <name evidence="12" type="ORF">MACH08_23880</name>
</gene>
<dbReference type="SUPFAM" id="SSF109604">
    <property type="entry name" value="HD-domain/PDEase-like"/>
    <property type="match status" value="1"/>
</dbReference>
<keyword evidence="6 10" id="KW-0067">ATP-binding</keyword>
<keyword evidence="8 10" id="KW-0030">Aminoacyl-tRNA synthetase</keyword>
<evidence type="ECO:0000313" key="12">
    <source>
        <dbReference type="EMBL" id="GLO66604.1"/>
    </source>
</evidence>
<dbReference type="SUPFAM" id="SSF47323">
    <property type="entry name" value="Anticodon-binding domain of a subclass of class I aminoacyl-tRNA synthetases"/>
    <property type="match status" value="1"/>
</dbReference>
<accession>A0ABQ5TLY7</accession>